<evidence type="ECO:0000256" key="4">
    <source>
        <dbReference type="ARBA" id="ARBA00022741"/>
    </source>
</evidence>
<keyword evidence="5 8" id="KW-0418">Kinase</keyword>
<organism evidence="11">
    <name type="scientific">Arabidopsis lyrata subsp. lyrata</name>
    <name type="common">Lyre-leaved rock-cress</name>
    <dbReference type="NCBI Taxonomy" id="81972"/>
    <lineage>
        <taxon>Eukaryota</taxon>
        <taxon>Viridiplantae</taxon>
        <taxon>Streptophyta</taxon>
        <taxon>Embryophyta</taxon>
        <taxon>Tracheophyta</taxon>
        <taxon>Spermatophyta</taxon>
        <taxon>Magnoliopsida</taxon>
        <taxon>eudicotyledons</taxon>
        <taxon>Gunneridae</taxon>
        <taxon>Pentapetalae</taxon>
        <taxon>rosids</taxon>
        <taxon>malvids</taxon>
        <taxon>Brassicales</taxon>
        <taxon>Brassicaceae</taxon>
        <taxon>Camelineae</taxon>
        <taxon>Arabidopsis</taxon>
    </lineage>
</organism>
<dbReference type="InterPro" id="IPR058209">
    <property type="entry name" value="TPR_BSK1_C"/>
</dbReference>
<evidence type="ECO:0000256" key="8">
    <source>
        <dbReference type="RuleBase" id="RU369005"/>
    </source>
</evidence>
<evidence type="ECO:0000256" key="6">
    <source>
        <dbReference type="ARBA" id="ARBA00022840"/>
    </source>
</evidence>
<comment type="function">
    <text evidence="8">Serine/threonine kinase that acts as positive regulator of brassinosteroid (BR) signaling downstream of the receptor kinase BRI1.</text>
</comment>
<sequence>MSGAPTMSSTVLARRCLCYLMTEMFSEALSDAMQAQVASLEWPIIPLLFTCGLSLEARDGS</sequence>
<keyword evidence="4 8" id="KW-0547">Nucleotide-binding</keyword>
<comment type="subunit">
    <text evidence="8">Interacts with BRI1.</text>
</comment>
<comment type="catalytic activity">
    <reaction evidence="8">
        <text>L-seryl-[protein] + ATP = O-phospho-L-seryl-[protein] + ADP + H(+)</text>
        <dbReference type="Rhea" id="RHEA:17989"/>
        <dbReference type="Rhea" id="RHEA-COMP:9863"/>
        <dbReference type="Rhea" id="RHEA-COMP:11604"/>
        <dbReference type="ChEBI" id="CHEBI:15378"/>
        <dbReference type="ChEBI" id="CHEBI:29999"/>
        <dbReference type="ChEBI" id="CHEBI:30616"/>
        <dbReference type="ChEBI" id="CHEBI:83421"/>
        <dbReference type="ChEBI" id="CHEBI:456216"/>
        <dbReference type="EC" id="2.7.11.1"/>
    </reaction>
</comment>
<protein>
    <recommendedName>
        <fullName evidence="8">Serine/threonine-protein kinase BSK</fullName>
        <ecNumber evidence="8">2.7.11.1</ecNumber>
    </recommendedName>
    <alternativeName>
        <fullName evidence="8">Brassinosteroid-signaling kinase</fullName>
    </alternativeName>
</protein>
<evidence type="ECO:0000313" key="11">
    <source>
        <dbReference type="Proteomes" id="UP000008694"/>
    </source>
</evidence>
<dbReference type="InterPro" id="IPR045845">
    <property type="entry name" value="BSK"/>
</dbReference>
<evidence type="ECO:0000259" key="9">
    <source>
        <dbReference type="Pfam" id="PF25575"/>
    </source>
</evidence>
<feature type="domain" description="Serine/threonine-protein kinase BSK1-like TPR repeats" evidence="9">
    <location>
        <begin position="4"/>
        <end position="44"/>
    </location>
</feature>
<dbReference type="GO" id="GO:0106310">
    <property type="term" value="F:protein serine kinase activity"/>
    <property type="evidence" value="ECO:0007669"/>
    <property type="project" value="UniProtKB-UniRule"/>
</dbReference>
<dbReference type="GO" id="GO:0004674">
    <property type="term" value="F:protein serine/threonine kinase activity"/>
    <property type="evidence" value="ECO:0007669"/>
    <property type="project" value="UniProtKB-UniRule"/>
</dbReference>
<dbReference type="Proteomes" id="UP000008694">
    <property type="component" value="Unassembled WGS sequence"/>
</dbReference>
<dbReference type="HOGENOM" id="CLU_2925709_0_0_1"/>
<gene>
    <name evidence="10" type="ORF">ARALYDRAFT_889493</name>
</gene>
<keyword evidence="8" id="KW-0449">Lipoprotein</keyword>
<dbReference type="Gramene" id="scaffold_102287.1">
    <property type="protein sequence ID" value="scaffold_102287.1"/>
    <property type="gene ID" value="scaffold_102287.1"/>
</dbReference>
<dbReference type="GO" id="GO:0009742">
    <property type="term" value="P:brassinosteroid mediated signaling pathway"/>
    <property type="evidence" value="ECO:0007669"/>
    <property type="project" value="UniProtKB-UniRule"/>
</dbReference>
<evidence type="ECO:0000256" key="2">
    <source>
        <dbReference type="ARBA" id="ARBA00022475"/>
    </source>
</evidence>
<keyword evidence="7 8" id="KW-0472">Membrane</keyword>
<dbReference type="GO" id="GO:0005524">
    <property type="term" value="F:ATP binding"/>
    <property type="evidence" value="ECO:0007669"/>
    <property type="project" value="UniProtKB-UniRule"/>
</dbReference>
<reference evidence="11" key="1">
    <citation type="journal article" date="2011" name="Nat. Genet.">
        <title>The Arabidopsis lyrata genome sequence and the basis of rapid genome size change.</title>
        <authorList>
            <person name="Hu T.T."/>
            <person name="Pattyn P."/>
            <person name="Bakker E.G."/>
            <person name="Cao J."/>
            <person name="Cheng J.-F."/>
            <person name="Clark R.M."/>
            <person name="Fahlgren N."/>
            <person name="Fawcett J.A."/>
            <person name="Grimwood J."/>
            <person name="Gundlach H."/>
            <person name="Haberer G."/>
            <person name="Hollister J.D."/>
            <person name="Ossowski S."/>
            <person name="Ottilar R.P."/>
            <person name="Salamov A.A."/>
            <person name="Schneeberger K."/>
            <person name="Spannagl M."/>
            <person name="Wang X."/>
            <person name="Yang L."/>
            <person name="Nasrallah M.E."/>
            <person name="Bergelson J."/>
            <person name="Carrington J.C."/>
            <person name="Gaut B.S."/>
            <person name="Schmutz J."/>
            <person name="Mayer K.F.X."/>
            <person name="Van de Peer Y."/>
            <person name="Grigoriev I.V."/>
            <person name="Nordborg M."/>
            <person name="Weigel D."/>
            <person name="Guo Y.-L."/>
        </authorList>
    </citation>
    <scope>NUCLEOTIDE SEQUENCE [LARGE SCALE GENOMIC DNA]</scope>
    <source>
        <strain evidence="11">cv. MN47</strain>
    </source>
</reference>
<evidence type="ECO:0000313" key="10">
    <source>
        <dbReference type="EMBL" id="EFH66647.1"/>
    </source>
</evidence>
<comment type="subcellular location">
    <subcellularLocation>
        <location evidence="8">Cell membrane</location>
        <topology evidence="8">Lipid-anchor</topology>
    </subcellularLocation>
    <subcellularLocation>
        <location evidence="1">Endomembrane system</location>
    </subcellularLocation>
</comment>
<dbReference type="EMBL" id="GL348713">
    <property type="protein sequence ID" value="EFH66647.1"/>
    <property type="molecule type" value="Genomic_DNA"/>
</dbReference>
<keyword evidence="6 8" id="KW-0067">ATP-binding</keyword>
<name>D7KJ17_ARALL</name>
<evidence type="ECO:0000256" key="3">
    <source>
        <dbReference type="ARBA" id="ARBA00022679"/>
    </source>
</evidence>
<keyword evidence="8" id="KW-1070">Brassinosteroid signaling pathway</keyword>
<keyword evidence="11" id="KW-1185">Reference proteome</keyword>
<keyword evidence="3 8" id="KW-0808">Transferase</keyword>
<dbReference type="GO" id="GO:0005886">
    <property type="term" value="C:plasma membrane"/>
    <property type="evidence" value="ECO:0007669"/>
    <property type="project" value="UniProtKB-SubCell"/>
</dbReference>
<comment type="catalytic activity">
    <reaction evidence="8">
        <text>L-threonyl-[protein] + ATP = O-phospho-L-threonyl-[protein] + ADP + H(+)</text>
        <dbReference type="Rhea" id="RHEA:46608"/>
        <dbReference type="Rhea" id="RHEA-COMP:11060"/>
        <dbReference type="Rhea" id="RHEA-COMP:11605"/>
        <dbReference type="ChEBI" id="CHEBI:15378"/>
        <dbReference type="ChEBI" id="CHEBI:30013"/>
        <dbReference type="ChEBI" id="CHEBI:30616"/>
        <dbReference type="ChEBI" id="CHEBI:61977"/>
        <dbReference type="ChEBI" id="CHEBI:456216"/>
        <dbReference type="EC" id="2.7.11.1"/>
    </reaction>
</comment>
<proteinExistence type="inferred from homology"/>
<dbReference type="EC" id="2.7.11.1" evidence="8"/>
<evidence type="ECO:0000256" key="5">
    <source>
        <dbReference type="ARBA" id="ARBA00022777"/>
    </source>
</evidence>
<keyword evidence="2 8" id="KW-1003">Cell membrane</keyword>
<dbReference type="PANTHER" id="PTHR45863">
    <property type="entry name" value="SERINE/THREONINE-PROTEIN KINASE BSK5"/>
    <property type="match status" value="1"/>
</dbReference>
<keyword evidence="8" id="KW-0519">Myristate</keyword>
<dbReference type="STRING" id="81972.D7KJ17"/>
<comment type="similarity">
    <text evidence="8">Belongs to the protein kinase superfamily. Ser/Thr protein kinase family.</text>
</comment>
<dbReference type="GO" id="GO:0012505">
    <property type="term" value="C:endomembrane system"/>
    <property type="evidence" value="ECO:0007669"/>
    <property type="project" value="UniProtKB-SubCell"/>
</dbReference>
<evidence type="ECO:0000256" key="7">
    <source>
        <dbReference type="ARBA" id="ARBA00023136"/>
    </source>
</evidence>
<dbReference type="AlphaFoldDB" id="D7KJ17"/>
<dbReference type="PANTHER" id="PTHR45863:SF12">
    <property type="entry name" value="SERINE_THREONINE-PROTEIN KINASE BSK"/>
    <property type="match status" value="1"/>
</dbReference>
<evidence type="ECO:0000256" key="1">
    <source>
        <dbReference type="ARBA" id="ARBA00004308"/>
    </source>
</evidence>
<keyword evidence="8" id="KW-0723">Serine/threonine-protein kinase</keyword>
<dbReference type="Pfam" id="PF25575">
    <property type="entry name" value="TPR_BSK1_C"/>
    <property type="match status" value="1"/>
</dbReference>
<accession>D7KJ17</accession>